<accession>A0A0F9NJF2</accession>
<protein>
    <submittedName>
        <fullName evidence="1">Uncharacterized protein</fullName>
    </submittedName>
</protein>
<dbReference type="AlphaFoldDB" id="A0A0F9NJF2"/>
<organism evidence="1">
    <name type="scientific">marine sediment metagenome</name>
    <dbReference type="NCBI Taxonomy" id="412755"/>
    <lineage>
        <taxon>unclassified sequences</taxon>
        <taxon>metagenomes</taxon>
        <taxon>ecological metagenomes</taxon>
    </lineage>
</organism>
<proteinExistence type="predicted"/>
<evidence type="ECO:0000313" key="1">
    <source>
        <dbReference type="EMBL" id="KKN17994.1"/>
    </source>
</evidence>
<sequence length="70" mass="8172">MAVRYKRKKPTSASIDKAWASYQKRMRGLPKNKQNRNISTKAEFMKVNYPEHGQLSKNLSYRQIHKYGGG</sequence>
<comment type="caution">
    <text evidence="1">The sequence shown here is derived from an EMBL/GenBank/DDBJ whole genome shotgun (WGS) entry which is preliminary data.</text>
</comment>
<dbReference type="EMBL" id="LAZR01003470">
    <property type="protein sequence ID" value="KKN17994.1"/>
    <property type="molecule type" value="Genomic_DNA"/>
</dbReference>
<reference evidence="1" key="1">
    <citation type="journal article" date="2015" name="Nature">
        <title>Complex archaea that bridge the gap between prokaryotes and eukaryotes.</title>
        <authorList>
            <person name="Spang A."/>
            <person name="Saw J.H."/>
            <person name="Jorgensen S.L."/>
            <person name="Zaremba-Niedzwiedzka K."/>
            <person name="Martijn J."/>
            <person name="Lind A.E."/>
            <person name="van Eijk R."/>
            <person name="Schleper C."/>
            <person name="Guy L."/>
            <person name="Ettema T.J."/>
        </authorList>
    </citation>
    <scope>NUCLEOTIDE SEQUENCE</scope>
</reference>
<gene>
    <name evidence="1" type="ORF">LCGC14_0960200</name>
</gene>
<name>A0A0F9NJF2_9ZZZZ</name>